<proteinExistence type="predicted"/>
<reference evidence="1" key="1">
    <citation type="submission" date="2018-05" db="EMBL/GenBank/DDBJ databases">
        <title>Draft genome of Mucuna pruriens seed.</title>
        <authorList>
            <person name="Nnadi N.E."/>
            <person name="Vos R."/>
            <person name="Hasami M.H."/>
            <person name="Devisetty U.K."/>
            <person name="Aguiy J.C."/>
        </authorList>
    </citation>
    <scope>NUCLEOTIDE SEQUENCE [LARGE SCALE GENOMIC DNA]</scope>
    <source>
        <strain evidence="1">JCA_2017</strain>
    </source>
</reference>
<dbReference type="PANTHER" id="PTHR48451">
    <property type="entry name" value="DUF4218 DOMAIN-CONTAINING PROTEIN"/>
    <property type="match status" value="1"/>
</dbReference>
<dbReference type="PANTHER" id="PTHR48451:SF1">
    <property type="entry name" value="DUF4218 DOMAIN-CONTAINING PROTEIN"/>
    <property type="match status" value="1"/>
</dbReference>
<protein>
    <submittedName>
        <fullName evidence="1">Uncharacterized protein</fullName>
    </submittedName>
</protein>
<dbReference type="OrthoDB" id="1430186at2759"/>
<gene>
    <name evidence="1" type="ORF">CR513_39535</name>
</gene>
<feature type="non-terminal residue" evidence="1">
    <location>
        <position position="1"/>
    </location>
</feature>
<evidence type="ECO:0000313" key="2">
    <source>
        <dbReference type="Proteomes" id="UP000257109"/>
    </source>
</evidence>
<accession>A0A371FNS8</accession>
<keyword evidence="2" id="KW-1185">Reference proteome</keyword>
<dbReference type="Proteomes" id="UP000257109">
    <property type="component" value="Unassembled WGS sequence"/>
</dbReference>
<sequence>MGVLLQFICKGKATNTFSCIDQLYTSLPISSIKTIEKPSQSSSKIDKKFSQESCIFTPFHFNLFLFYNFYDDKKYSTRSYLDDLKFLTMGPIDCAEHYNAYNINGFKFRILERDQGLKTQNSGIFVIFGTRSYASSMNN</sequence>
<dbReference type="AlphaFoldDB" id="A0A371FNS8"/>
<dbReference type="EMBL" id="QJKJ01008375">
    <property type="protein sequence ID" value="RDX79974.1"/>
    <property type="molecule type" value="Genomic_DNA"/>
</dbReference>
<organism evidence="1 2">
    <name type="scientific">Mucuna pruriens</name>
    <name type="common">Velvet bean</name>
    <name type="synonym">Dolichos pruriens</name>
    <dbReference type="NCBI Taxonomy" id="157652"/>
    <lineage>
        <taxon>Eukaryota</taxon>
        <taxon>Viridiplantae</taxon>
        <taxon>Streptophyta</taxon>
        <taxon>Embryophyta</taxon>
        <taxon>Tracheophyta</taxon>
        <taxon>Spermatophyta</taxon>
        <taxon>Magnoliopsida</taxon>
        <taxon>eudicotyledons</taxon>
        <taxon>Gunneridae</taxon>
        <taxon>Pentapetalae</taxon>
        <taxon>rosids</taxon>
        <taxon>fabids</taxon>
        <taxon>Fabales</taxon>
        <taxon>Fabaceae</taxon>
        <taxon>Papilionoideae</taxon>
        <taxon>50 kb inversion clade</taxon>
        <taxon>NPAAA clade</taxon>
        <taxon>indigoferoid/millettioid clade</taxon>
        <taxon>Phaseoleae</taxon>
        <taxon>Mucuna</taxon>
    </lineage>
</organism>
<evidence type="ECO:0000313" key="1">
    <source>
        <dbReference type="EMBL" id="RDX79974.1"/>
    </source>
</evidence>
<name>A0A371FNS8_MUCPR</name>
<comment type="caution">
    <text evidence="1">The sequence shown here is derived from an EMBL/GenBank/DDBJ whole genome shotgun (WGS) entry which is preliminary data.</text>
</comment>